<dbReference type="EMBL" id="CADCTS010000023">
    <property type="protein sequence ID" value="CAA9286362.1"/>
    <property type="molecule type" value="Genomic_DNA"/>
</dbReference>
<accession>A0A6J4JSX3</accession>
<name>A0A6J4JSX3_9ACTN</name>
<feature type="non-terminal residue" evidence="2">
    <location>
        <position position="1"/>
    </location>
</feature>
<evidence type="ECO:0000313" key="2">
    <source>
        <dbReference type="EMBL" id="CAA9286362.1"/>
    </source>
</evidence>
<feature type="region of interest" description="Disordered" evidence="1">
    <location>
        <begin position="1"/>
        <end position="110"/>
    </location>
</feature>
<organism evidence="2">
    <name type="scientific">uncultured Friedmanniella sp</name>
    <dbReference type="NCBI Taxonomy" id="335381"/>
    <lineage>
        <taxon>Bacteria</taxon>
        <taxon>Bacillati</taxon>
        <taxon>Actinomycetota</taxon>
        <taxon>Actinomycetes</taxon>
        <taxon>Propionibacteriales</taxon>
        <taxon>Nocardioidaceae</taxon>
        <taxon>Friedmanniella</taxon>
        <taxon>environmental samples</taxon>
    </lineage>
</organism>
<feature type="compositionally biased region" description="Basic residues" evidence="1">
    <location>
        <begin position="1"/>
        <end position="15"/>
    </location>
</feature>
<gene>
    <name evidence="2" type="ORF">AVDCRST_MAG48-155</name>
</gene>
<reference evidence="2" key="1">
    <citation type="submission" date="2020-02" db="EMBL/GenBank/DDBJ databases">
        <authorList>
            <person name="Meier V. D."/>
        </authorList>
    </citation>
    <scope>NUCLEOTIDE SEQUENCE</scope>
    <source>
        <strain evidence="2">AVDCRST_MAG48</strain>
    </source>
</reference>
<proteinExistence type="predicted"/>
<evidence type="ECO:0000256" key="1">
    <source>
        <dbReference type="SAM" id="MobiDB-lite"/>
    </source>
</evidence>
<feature type="compositionally biased region" description="Basic and acidic residues" evidence="1">
    <location>
        <begin position="35"/>
        <end position="79"/>
    </location>
</feature>
<dbReference type="GO" id="GO:0003677">
    <property type="term" value="F:DNA binding"/>
    <property type="evidence" value="ECO:0007669"/>
    <property type="project" value="UniProtKB-KW"/>
</dbReference>
<keyword evidence="2" id="KW-0238">DNA-binding</keyword>
<feature type="non-terminal residue" evidence="2">
    <location>
        <position position="110"/>
    </location>
</feature>
<dbReference type="AlphaFoldDB" id="A0A6J4JSX3"/>
<protein>
    <submittedName>
        <fullName evidence="2">DNA-binding protein</fullName>
    </submittedName>
</protein>
<sequence>ERRAAGHPAGLRRGRQHDGHGAVALAGQRRGAGGRAEEGRPRRVDRARVRPAHPGDPRQEEGRPDRGRRGAHAEGRGLREAAPGPAPGRRRARHPLALLADELGPRPGEV</sequence>